<name>A0A220U2F9_9BACI</name>
<protein>
    <recommendedName>
        <fullName evidence="1">DUF4183 domain-containing protein</fullName>
    </recommendedName>
</protein>
<evidence type="ECO:0000259" key="1">
    <source>
        <dbReference type="Pfam" id="PF13799"/>
    </source>
</evidence>
<evidence type="ECO:0000313" key="3">
    <source>
        <dbReference type="Proteomes" id="UP000198312"/>
    </source>
</evidence>
<reference evidence="2 3" key="1">
    <citation type="submission" date="2017-07" db="EMBL/GenBank/DDBJ databases">
        <title>Virgibacillus sp. LM2416.</title>
        <authorList>
            <person name="Tak E.J."/>
            <person name="Bae J.-W."/>
        </authorList>
    </citation>
    <scope>NUCLEOTIDE SEQUENCE [LARGE SCALE GENOMIC DNA]</scope>
    <source>
        <strain evidence="2 3">LM2416</strain>
    </source>
</reference>
<accession>A0A220U2F9</accession>
<dbReference type="Proteomes" id="UP000198312">
    <property type="component" value="Chromosome"/>
</dbReference>
<dbReference type="RefSeq" id="WP_089061569.1">
    <property type="nucleotide sequence ID" value="NZ_CP022315.1"/>
</dbReference>
<dbReference type="EMBL" id="CP022315">
    <property type="protein sequence ID" value="ASK62309.1"/>
    <property type="molecule type" value="Genomic_DNA"/>
</dbReference>
<sequence>MKKKYCHPRYTKKSSFDEDLRCKGTCEHCCKECRGSPKNSPVNTNTFNPSFNPSITINVSTGSTPNPSIGLETVQYIALAKEDKKIYTNQDALKQYGSGDILNPNNVSYTNLFVNGVLQPPSIYDLEEAPFT</sequence>
<keyword evidence="3" id="KW-1185">Reference proteome</keyword>
<dbReference type="InterPro" id="IPR025237">
    <property type="entry name" value="DUF4183"/>
</dbReference>
<organism evidence="2 3">
    <name type="scientific">Virgibacillus phasianinus</name>
    <dbReference type="NCBI Taxonomy" id="2017483"/>
    <lineage>
        <taxon>Bacteria</taxon>
        <taxon>Bacillati</taxon>
        <taxon>Bacillota</taxon>
        <taxon>Bacilli</taxon>
        <taxon>Bacillales</taxon>
        <taxon>Bacillaceae</taxon>
        <taxon>Virgibacillus</taxon>
    </lineage>
</organism>
<dbReference type="AlphaFoldDB" id="A0A220U2F9"/>
<gene>
    <name evidence="2" type="ORF">CFK37_09135</name>
</gene>
<feature type="domain" description="DUF4183" evidence="1">
    <location>
        <begin position="84"/>
        <end position="128"/>
    </location>
</feature>
<dbReference type="Pfam" id="PF13799">
    <property type="entry name" value="DUF4183"/>
    <property type="match status" value="1"/>
</dbReference>
<evidence type="ECO:0000313" key="2">
    <source>
        <dbReference type="EMBL" id="ASK62309.1"/>
    </source>
</evidence>
<dbReference type="KEGG" id="vil:CFK37_09135"/>
<proteinExistence type="predicted"/>